<dbReference type="Gene3D" id="2.60.40.740">
    <property type="match status" value="1"/>
</dbReference>
<keyword evidence="4" id="KW-0732">Signal</keyword>
<evidence type="ECO:0000259" key="9">
    <source>
        <dbReference type="Pfam" id="PF17961"/>
    </source>
</evidence>
<evidence type="ECO:0000256" key="5">
    <source>
        <dbReference type="ARBA" id="ARBA00023088"/>
    </source>
</evidence>
<organism evidence="10 11">
    <name type="scientific">Lapidilactobacillus gannanensis</name>
    <dbReference type="NCBI Taxonomy" id="2486002"/>
    <lineage>
        <taxon>Bacteria</taxon>
        <taxon>Bacillati</taxon>
        <taxon>Bacillota</taxon>
        <taxon>Bacilli</taxon>
        <taxon>Lactobacillales</taxon>
        <taxon>Lactobacillaceae</taxon>
        <taxon>Lapidilactobacillus</taxon>
    </lineage>
</organism>
<feature type="region of interest" description="Disordered" evidence="6">
    <location>
        <begin position="510"/>
        <end position="536"/>
    </location>
</feature>
<dbReference type="RefSeq" id="WP_379880019.1">
    <property type="nucleotide sequence ID" value="NZ_JBHTOH010000006.1"/>
</dbReference>
<feature type="domain" description="CNA-B" evidence="8">
    <location>
        <begin position="423"/>
        <end position="505"/>
    </location>
</feature>
<keyword evidence="5" id="KW-0572">Peptidoglycan-anchor</keyword>
<dbReference type="Gene3D" id="2.60.40.1140">
    <property type="entry name" value="Collagen-binding surface protein Cna, B-type domain"/>
    <property type="match status" value="2"/>
</dbReference>
<feature type="domain" description="CNA-B" evidence="8">
    <location>
        <begin position="332"/>
        <end position="414"/>
    </location>
</feature>
<gene>
    <name evidence="10" type="ORF">ACFQ4R_00395</name>
</gene>
<evidence type="ECO:0000256" key="2">
    <source>
        <dbReference type="ARBA" id="ARBA00022512"/>
    </source>
</evidence>
<dbReference type="InterPro" id="IPR008966">
    <property type="entry name" value="Adhesion_dom_sf"/>
</dbReference>
<evidence type="ECO:0000313" key="11">
    <source>
        <dbReference type="Proteomes" id="UP001597191"/>
    </source>
</evidence>
<keyword evidence="7" id="KW-1133">Transmembrane helix</keyword>
<dbReference type="SUPFAM" id="SSF49478">
    <property type="entry name" value="Cna protein B-type domain"/>
    <property type="match status" value="2"/>
</dbReference>
<reference evidence="11" key="1">
    <citation type="journal article" date="2019" name="Int. J. Syst. Evol. Microbiol.">
        <title>The Global Catalogue of Microorganisms (GCM) 10K type strain sequencing project: providing services to taxonomists for standard genome sequencing and annotation.</title>
        <authorList>
            <consortium name="The Broad Institute Genomics Platform"/>
            <consortium name="The Broad Institute Genome Sequencing Center for Infectious Disease"/>
            <person name="Wu L."/>
            <person name="Ma J."/>
        </authorList>
    </citation>
    <scope>NUCLEOTIDE SEQUENCE [LARGE SCALE GENOMIC DNA]</scope>
    <source>
        <strain evidence="11">CCM 8937</strain>
    </source>
</reference>
<proteinExistence type="predicted"/>
<evidence type="ECO:0000256" key="3">
    <source>
        <dbReference type="ARBA" id="ARBA00022525"/>
    </source>
</evidence>
<dbReference type="SUPFAM" id="SSF49401">
    <property type="entry name" value="Bacterial adhesins"/>
    <property type="match status" value="2"/>
</dbReference>
<protein>
    <submittedName>
        <fullName evidence="10">Cna B-type domain-containing protein</fullName>
    </submittedName>
</protein>
<evidence type="ECO:0000256" key="6">
    <source>
        <dbReference type="SAM" id="MobiDB-lite"/>
    </source>
</evidence>
<dbReference type="Gene3D" id="2.60.40.1280">
    <property type="match status" value="1"/>
</dbReference>
<evidence type="ECO:0000256" key="7">
    <source>
        <dbReference type="SAM" id="Phobius"/>
    </source>
</evidence>
<evidence type="ECO:0000256" key="4">
    <source>
        <dbReference type="ARBA" id="ARBA00022729"/>
    </source>
</evidence>
<evidence type="ECO:0000259" key="8">
    <source>
        <dbReference type="Pfam" id="PF05738"/>
    </source>
</evidence>
<keyword evidence="7" id="KW-0812">Transmembrane</keyword>
<feature type="region of interest" description="Disordered" evidence="6">
    <location>
        <begin position="289"/>
        <end position="322"/>
    </location>
</feature>
<dbReference type="CDD" id="cd00222">
    <property type="entry name" value="CollagenBindB"/>
    <property type="match status" value="2"/>
</dbReference>
<keyword evidence="11" id="KW-1185">Reference proteome</keyword>
<dbReference type="Pfam" id="PF17961">
    <property type="entry name" value="Big_8"/>
    <property type="match status" value="1"/>
</dbReference>
<comment type="caution">
    <text evidence="10">The sequence shown here is derived from an EMBL/GenBank/DDBJ whole genome shotgun (WGS) entry which is preliminary data.</text>
</comment>
<name>A0ABW4BJU0_9LACO</name>
<comment type="subcellular location">
    <subcellularLocation>
        <location evidence="1">Secreted</location>
        <location evidence="1">Cell wall</location>
        <topology evidence="1">Peptidoglycan-anchor</topology>
    </subcellularLocation>
</comment>
<evidence type="ECO:0000256" key="1">
    <source>
        <dbReference type="ARBA" id="ARBA00004168"/>
    </source>
</evidence>
<sequence length="573" mass="63216">MQEISKRHWFYVLVVIVTLISQFLYLPTYLLAAATRAGQEITISGLDSLDARDNQGRPLNTSDWTIWDSENINYHWQIADGLEINAGDYAMVNLPAGTTFQQHYKVAITDPNGVVVGTFSGRPGESSGQIIFNDYYSTHTEERYGDLNFTIKGTKNGEEPPITGDDLYILKAGWALDDLNEAGYHTKAQWQILLNSQGDTLNNVMVIDTLDTSNQTLDVDTIRVEYHDSNQPVPKENYTIETDGVTLKLTWHGPLTEAVNILYTTTITDEEYLTAGKDISLKNTASITATKPGDGDGEETNIDQNTENSTSSAQVDLGAKGNANGQVGVTTITGQKSWADADNQDGLRPTQITVELYANAVKIDSQVVTAANDWQYVFNNLPKYQQGQLINYAIKEAQVPAGYQSVISGTNLTNVHVPELITIAGTKTWQDQHDQAGKRPAEIEVKLLADGELITSRKVDATTNWQYQFTGLPKYRAGQLIKYEISETAVPNYQTTVVGYDLVNTLIESSSGKGSATNRSTPTQIHQKTPGQRQKTLPQTGEAIVHFWRTYAVLLLALSATTLLSRAFKRSSK</sequence>
<dbReference type="InterPro" id="IPR011252">
    <property type="entry name" value="Fibrogen-bd_dom1"/>
</dbReference>
<feature type="compositionally biased region" description="Polar residues" evidence="6">
    <location>
        <begin position="302"/>
        <end position="314"/>
    </location>
</feature>
<evidence type="ECO:0000313" key="10">
    <source>
        <dbReference type="EMBL" id="MFD1410091.1"/>
    </source>
</evidence>
<dbReference type="InterPro" id="IPR041171">
    <property type="entry name" value="SDR_Ig"/>
</dbReference>
<dbReference type="Pfam" id="PF05738">
    <property type="entry name" value="Cna_B"/>
    <property type="match status" value="2"/>
</dbReference>
<feature type="domain" description="SDR-like Ig" evidence="9">
    <location>
        <begin position="66"/>
        <end position="150"/>
    </location>
</feature>
<feature type="transmembrane region" description="Helical" evidence="7">
    <location>
        <begin position="9"/>
        <end position="32"/>
    </location>
</feature>
<dbReference type="EMBL" id="JBHTOH010000006">
    <property type="protein sequence ID" value="MFD1410091.1"/>
    <property type="molecule type" value="Genomic_DNA"/>
</dbReference>
<keyword evidence="7" id="KW-0472">Membrane</keyword>
<accession>A0ABW4BJU0</accession>
<keyword evidence="3" id="KW-0964">Secreted</keyword>
<dbReference type="InterPro" id="IPR008454">
    <property type="entry name" value="Collagen-bd_Cna-like_B-typ_dom"/>
</dbReference>
<keyword evidence="2" id="KW-0134">Cell wall</keyword>
<dbReference type="Proteomes" id="UP001597191">
    <property type="component" value="Unassembled WGS sequence"/>
</dbReference>